<sequence length="318" mass="32814">MTSTRTATLRLGTRGSALALAQARIVAGALGGAGLPVEIVTITTKGDVRTDVPLSVIGGRGVFAAELEQALRVGEVDLAVHSAKDLPSTLAPDLALAAFLPREDVRDVLIARGGAPLVSLPMHAVLGTSSPRRACQIRALRPDIVLRDIRGNVDTRLRKLDEGQYDAIVLAAAGLRRLGLTERVTQWLESDIMLPAVGQGAIAVEVRAADAAMTAALAPLDDHATRVTVTAERAFLARLGAGCAAPSAAHARLERGMLHLEGLIGSESGAVIRAARTGREQDAAALGVAVAETLLASGGEELLRAAGTRVPAATTEAE</sequence>
<evidence type="ECO:0000313" key="12">
    <source>
        <dbReference type="Proteomes" id="UP000019151"/>
    </source>
</evidence>
<comment type="similarity">
    <text evidence="3 8">Belongs to the HMBS family.</text>
</comment>
<evidence type="ECO:0000256" key="6">
    <source>
        <dbReference type="ARBA" id="ARBA00023244"/>
    </source>
</evidence>
<comment type="pathway">
    <text evidence="2">Porphyrin-containing compound metabolism; protoporphyrin-IX biosynthesis; coproporphyrinogen-III from 5-aminolevulinate: step 2/4.</text>
</comment>
<accession>W0RQJ8</accession>
<dbReference type="Pfam" id="PF03900">
    <property type="entry name" value="Porphobil_deamC"/>
    <property type="match status" value="1"/>
</dbReference>
<dbReference type="PANTHER" id="PTHR11557:SF0">
    <property type="entry name" value="PORPHOBILINOGEN DEAMINASE"/>
    <property type="match status" value="1"/>
</dbReference>
<dbReference type="NCBIfam" id="TIGR00212">
    <property type="entry name" value="hemC"/>
    <property type="match status" value="1"/>
</dbReference>
<feature type="domain" description="Porphobilinogen deaminase C-terminal" evidence="10">
    <location>
        <begin position="228"/>
        <end position="295"/>
    </location>
</feature>
<dbReference type="AlphaFoldDB" id="W0RQJ8"/>
<comment type="miscellaneous">
    <text evidence="8">The porphobilinogen subunits are added to the dipyrromethane group.</text>
</comment>
<dbReference type="PATRIC" id="fig|861299.3.peg.4334"/>
<dbReference type="InterPro" id="IPR022418">
    <property type="entry name" value="Porphobilinogen_deaminase_C"/>
</dbReference>
<dbReference type="KEGG" id="gba:J421_4276"/>
<dbReference type="PANTHER" id="PTHR11557">
    <property type="entry name" value="PORPHOBILINOGEN DEAMINASE"/>
    <property type="match status" value="1"/>
</dbReference>
<keyword evidence="6 8" id="KW-0627">Porphyrin biosynthesis</keyword>
<dbReference type="FunCoup" id="W0RQJ8">
    <property type="interactions" value="535"/>
</dbReference>
<evidence type="ECO:0000256" key="7">
    <source>
        <dbReference type="ARBA" id="ARBA00048169"/>
    </source>
</evidence>
<evidence type="ECO:0000313" key="11">
    <source>
        <dbReference type="EMBL" id="AHG91813.1"/>
    </source>
</evidence>
<dbReference type="Proteomes" id="UP000019151">
    <property type="component" value="Chromosome"/>
</dbReference>
<evidence type="ECO:0000256" key="2">
    <source>
        <dbReference type="ARBA" id="ARBA00004735"/>
    </source>
</evidence>
<dbReference type="FunFam" id="3.40.190.10:FF:000005">
    <property type="entry name" value="Porphobilinogen deaminase"/>
    <property type="match status" value="1"/>
</dbReference>
<comment type="subunit">
    <text evidence="4 8">Monomer.</text>
</comment>
<comment type="catalytic activity">
    <reaction evidence="7 8">
        <text>4 porphobilinogen + H2O = hydroxymethylbilane + 4 NH4(+)</text>
        <dbReference type="Rhea" id="RHEA:13185"/>
        <dbReference type="ChEBI" id="CHEBI:15377"/>
        <dbReference type="ChEBI" id="CHEBI:28938"/>
        <dbReference type="ChEBI" id="CHEBI:57845"/>
        <dbReference type="ChEBI" id="CHEBI:58126"/>
        <dbReference type="EC" id="2.5.1.61"/>
    </reaction>
</comment>
<comment type="function">
    <text evidence="1 8">Tetrapolymerization of the monopyrrole PBG into the hydroxymethylbilane pre-uroporphyrinogen in several discrete steps.</text>
</comment>
<dbReference type="OrthoDB" id="9810298at2"/>
<dbReference type="GO" id="GO:0006782">
    <property type="term" value="P:protoporphyrinogen IX biosynthetic process"/>
    <property type="evidence" value="ECO:0007669"/>
    <property type="project" value="UniProtKB-UniRule"/>
</dbReference>
<dbReference type="eggNOG" id="COG0181">
    <property type="taxonomic scope" value="Bacteria"/>
</dbReference>
<evidence type="ECO:0000256" key="5">
    <source>
        <dbReference type="ARBA" id="ARBA00022679"/>
    </source>
</evidence>
<protein>
    <recommendedName>
        <fullName evidence="8">Porphobilinogen deaminase</fullName>
        <shortName evidence="8">PBG</shortName>
        <ecNumber evidence="8">2.5.1.61</ecNumber>
    </recommendedName>
    <alternativeName>
        <fullName evidence="8">Hydroxymethylbilane synthase</fullName>
        <shortName evidence="8">HMBS</shortName>
    </alternativeName>
    <alternativeName>
        <fullName evidence="8">Pre-uroporphyrinogen synthase</fullName>
    </alternativeName>
</protein>
<dbReference type="InterPro" id="IPR000860">
    <property type="entry name" value="HemC"/>
</dbReference>
<dbReference type="InterPro" id="IPR022417">
    <property type="entry name" value="Porphobilin_deaminase_N"/>
</dbReference>
<dbReference type="Pfam" id="PF01379">
    <property type="entry name" value="Porphobil_deam"/>
    <property type="match status" value="1"/>
</dbReference>
<dbReference type="GO" id="GO:0005737">
    <property type="term" value="C:cytoplasm"/>
    <property type="evidence" value="ECO:0007669"/>
    <property type="project" value="UniProtKB-UniRule"/>
</dbReference>
<dbReference type="EC" id="2.5.1.61" evidence="8"/>
<dbReference type="PRINTS" id="PR00151">
    <property type="entry name" value="PORPHBDMNASE"/>
</dbReference>
<dbReference type="STRING" id="861299.J421_4276"/>
<evidence type="ECO:0000256" key="1">
    <source>
        <dbReference type="ARBA" id="ARBA00002869"/>
    </source>
</evidence>
<feature type="domain" description="Porphobilinogen deaminase N-terminal" evidence="9">
    <location>
        <begin position="9"/>
        <end position="213"/>
    </location>
</feature>
<keyword evidence="5 8" id="KW-0808">Transferase</keyword>
<feature type="modified residue" description="S-(dipyrrolylmethanemethyl)cysteine" evidence="8">
    <location>
        <position position="243"/>
    </location>
</feature>
<evidence type="ECO:0000259" key="9">
    <source>
        <dbReference type="Pfam" id="PF01379"/>
    </source>
</evidence>
<organism evidence="11 12">
    <name type="scientific">Gemmatirosa kalamazoonensis</name>
    <dbReference type="NCBI Taxonomy" id="861299"/>
    <lineage>
        <taxon>Bacteria</taxon>
        <taxon>Pseudomonadati</taxon>
        <taxon>Gemmatimonadota</taxon>
        <taxon>Gemmatimonadia</taxon>
        <taxon>Gemmatimonadales</taxon>
        <taxon>Gemmatimonadaceae</taxon>
        <taxon>Gemmatirosa</taxon>
    </lineage>
</organism>
<dbReference type="EMBL" id="CP007128">
    <property type="protein sequence ID" value="AHG91813.1"/>
    <property type="molecule type" value="Genomic_DNA"/>
</dbReference>
<reference evidence="11 12" key="1">
    <citation type="journal article" date="2014" name="Genome Announc.">
        <title>Genome Sequence and Methylome of Soil Bacterium Gemmatirosa kalamazoonensis KBS708T, a Member of the Rarely Cultivated Gemmatimonadetes Phylum.</title>
        <authorList>
            <person name="Debruyn J.M."/>
            <person name="Radosevich M."/>
            <person name="Wommack K.E."/>
            <person name="Polson S.W."/>
            <person name="Hauser L.J."/>
            <person name="Fawaz M.N."/>
            <person name="Korlach J."/>
            <person name="Tsai Y.C."/>
        </authorList>
    </citation>
    <scope>NUCLEOTIDE SEQUENCE [LARGE SCALE GENOMIC DNA]</scope>
    <source>
        <strain evidence="11 12">KBS708</strain>
    </source>
</reference>
<dbReference type="Gene3D" id="3.40.190.10">
    <property type="entry name" value="Periplasmic binding protein-like II"/>
    <property type="match status" value="2"/>
</dbReference>
<comment type="cofactor">
    <cofactor evidence="8">
        <name>dipyrromethane</name>
        <dbReference type="ChEBI" id="CHEBI:60342"/>
    </cofactor>
    <text evidence="8">Binds 1 dipyrromethane group covalently.</text>
</comment>
<dbReference type="HAMAP" id="MF_00260">
    <property type="entry name" value="Porphobil_deam"/>
    <property type="match status" value="1"/>
</dbReference>
<evidence type="ECO:0000256" key="8">
    <source>
        <dbReference type="HAMAP-Rule" id="MF_00260"/>
    </source>
</evidence>
<dbReference type="SUPFAM" id="SSF54782">
    <property type="entry name" value="Porphobilinogen deaminase (hydroxymethylbilane synthase), C-terminal domain"/>
    <property type="match status" value="1"/>
</dbReference>
<evidence type="ECO:0000256" key="4">
    <source>
        <dbReference type="ARBA" id="ARBA00011245"/>
    </source>
</evidence>
<evidence type="ECO:0000256" key="3">
    <source>
        <dbReference type="ARBA" id="ARBA00005638"/>
    </source>
</evidence>
<evidence type="ECO:0000259" key="10">
    <source>
        <dbReference type="Pfam" id="PF03900"/>
    </source>
</evidence>
<dbReference type="InterPro" id="IPR036803">
    <property type="entry name" value="Porphobilinogen_deaminase_C_sf"/>
</dbReference>
<keyword evidence="12" id="KW-1185">Reference proteome</keyword>
<dbReference type="PIRSF" id="PIRSF001438">
    <property type="entry name" value="4pyrrol_synth_OHMeBilane_synth"/>
    <property type="match status" value="1"/>
</dbReference>
<dbReference type="HOGENOM" id="CLU_019704_0_2_0"/>
<dbReference type="RefSeq" id="WP_025413249.1">
    <property type="nucleotide sequence ID" value="NZ_CP007128.1"/>
</dbReference>
<dbReference type="SUPFAM" id="SSF53850">
    <property type="entry name" value="Periplasmic binding protein-like II"/>
    <property type="match status" value="1"/>
</dbReference>
<dbReference type="InParanoid" id="W0RQJ8"/>
<name>W0RQJ8_9BACT</name>
<proteinExistence type="inferred from homology"/>
<gene>
    <name evidence="8" type="primary">hemC</name>
    <name evidence="11" type="ORF">J421_4276</name>
</gene>
<dbReference type="Gene3D" id="3.30.160.40">
    <property type="entry name" value="Porphobilinogen deaminase, C-terminal domain"/>
    <property type="match status" value="1"/>
</dbReference>
<dbReference type="GO" id="GO:0004418">
    <property type="term" value="F:hydroxymethylbilane synthase activity"/>
    <property type="evidence" value="ECO:0007669"/>
    <property type="project" value="UniProtKB-UniRule"/>
</dbReference>